<evidence type="ECO:0000313" key="6">
    <source>
        <dbReference type="EMBL" id="RCG31252.1"/>
    </source>
</evidence>
<dbReference type="Gene3D" id="1.10.530.10">
    <property type="match status" value="1"/>
</dbReference>
<dbReference type="InterPro" id="IPR023346">
    <property type="entry name" value="Lysozyme-like_dom_sf"/>
</dbReference>
<dbReference type="EMBL" id="QOIL01000005">
    <property type="protein sequence ID" value="RCG31252.1"/>
    <property type="molecule type" value="Genomic_DNA"/>
</dbReference>
<evidence type="ECO:0000256" key="3">
    <source>
        <dbReference type="SAM" id="MobiDB-lite"/>
    </source>
</evidence>
<evidence type="ECO:0000256" key="1">
    <source>
        <dbReference type="ARBA" id="ARBA00010830"/>
    </source>
</evidence>
<name>A0A367FN23_9ACTN</name>
<dbReference type="OrthoDB" id="1404170at2"/>
<feature type="domain" description="DUF348" evidence="4">
    <location>
        <begin position="177"/>
        <end position="216"/>
    </location>
</feature>
<dbReference type="RefSeq" id="WP_114028630.1">
    <property type="nucleotide sequence ID" value="NZ_QOIL01000005.1"/>
</dbReference>
<dbReference type="SUPFAM" id="SSF53955">
    <property type="entry name" value="Lysozyme-like"/>
    <property type="match status" value="1"/>
</dbReference>
<protein>
    <submittedName>
        <fullName evidence="6">DUF348 domain-containing protein</fullName>
    </submittedName>
</protein>
<gene>
    <name evidence="6" type="ORF">DQ384_11005</name>
</gene>
<evidence type="ECO:0000256" key="2">
    <source>
        <dbReference type="ARBA" id="ARBA00022801"/>
    </source>
</evidence>
<keyword evidence="2" id="KW-0378">Hydrolase</keyword>
<sequence length="329" mass="35738">MHPPPAPAPASRRAGSRRAPRRRSRPRARLIAAARSPWTALLCATAAGVSAGLLTGDVLAKEVRLEVDGGETTVLSFGGTVRDVLGGLKIRTGPHDRVEPAPGREVRDGTSIVVRHARPLVLTVDGRRSTHTVTALNVGEALEQLDLDDRPAMLSASRMRQIPVTGFALSVRTQRRVTVVRGGVRTDAVTTGRTVRAVLAQEKITLARGERVRPPLGAFPEDSQVIRIIPAPPPPPVHASPVSSSVTSLNWTALARCETYANPKSFNPRGPYYGMYQFSLPMWRAVGGTRTPLDWPAGEQTYRAQLLYQRVSGRWHGQWPACGARLFSR</sequence>
<organism evidence="6 7">
    <name type="scientific">Sphaerisporangium album</name>
    <dbReference type="NCBI Taxonomy" id="509200"/>
    <lineage>
        <taxon>Bacteria</taxon>
        <taxon>Bacillati</taxon>
        <taxon>Actinomycetota</taxon>
        <taxon>Actinomycetes</taxon>
        <taxon>Streptosporangiales</taxon>
        <taxon>Streptosporangiaceae</taxon>
        <taxon>Sphaerisporangium</taxon>
    </lineage>
</organism>
<dbReference type="InterPro" id="IPR007137">
    <property type="entry name" value="DUF348"/>
</dbReference>
<feature type="region of interest" description="Disordered" evidence="3">
    <location>
        <begin position="1"/>
        <end position="26"/>
    </location>
</feature>
<dbReference type="AlphaFoldDB" id="A0A367FN23"/>
<comment type="caution">
    <text evidence="6">The sequence shown here is derived from an EMBL/GenBank/DDBJ whole genome shotgun (WGS) entry which is preliminary data.</text>
</comment>
<accession>A0A367FN23</accession>
<feature type="domain" description="DUF348" evidence="4">
    <location>
        <begin position="63"/>
        <end position="102"/>
    </location>
</feature>
<comment type="similarity">
    <text evidence="1">Belongs to the transglycosylase family. Rpf subfamily.</text>
</comment>
<keyword evidence="7" id="KW-1185">Reference proteome</keyword>
<feature type="compositionally biased region" description="Basic residues" evidence="3">
    <location>
        <begin position="14"/>
        <end position="26"/>
    </location>
</feature>
<feature type="domain" description="DUF348" evidence="4">
    <location>
        <begin position="121"/>
        <end position="147"/>
    </location>
</feature>
<dbReference type="Pfam" id="PF03990">
    <property type="entry name" value="DUF348"/>
    <property type="match status" value="3"/>
</dbReference>
<proteinExistence type="inferred from homology"/>
<dbReference type="CDD" id="cd13925">
    <property type="entry name" value="RPF"/>
    <property type="match status" value="1"/>
</dbReference>
<evidence type="ECO:0000259" key="4">
    <source>
        <dbReference type="Pfam" id="PF03990"/>
    </source>
</evidence>
<dbReference type="Pfam" id="PF06737">
    <property type="entry name" value="Transglycosylas"/>
    <property type="match status" value="1"/>
</dbReference>
<dbReference type="GO" id="GO:0016787">
    <property type="term" value="F:hydrolase activity"/>
    <property type="evidence" value="ECO:0007669"/>
    <property type="project" value="UniProtKB-KW"/>
</dbReference>
<evidence type="ECO:0000313" key="7">
    <source>
        <dbReference type="Proteomes" id="UP000253094"/>
    </source>
</evidence>
<dbReference type="Proteomes" id="UP000253094">
    <property type="component" value="Unassembled WGS sequence"/>
</dbReference>
<dbReference type="InterPro" id="IPR010618">
    <property type="entry name" value="RPF"/>
</dbReference>
<feature type="domain" description="Resuscitation-promoting factor core lysozyme-like" evidence="5">
    <location>
        <begin position="248"/>
        <end position="322"/>
    </location>
</feature>
<evidence type="ECO:0000259" key="5">
    <source>
        <dbReference type="Pfam" id="PF06737"/>
    </source>
</evidence>
<reference evidence="6 7" key="1">
    <citation type="submission" date="2018-06" db="EMBL/GenBank/DDBJ databases">
        <title>Sphaerisporangium craniellae sp. nov., isolated from a marine sponge in the South China Sea.</title>
        <authorList>
            <person name="Li L."/>
        </authorList>
    </citation>
    <scope>NUCLEOTIDE SEQUENCE [LARGE SCALE GENOMIC DNA]</scope>
    <source>
        <strain evidence="6 7">CCTCC AA 208026</strain>
    </source>
</reference>